<dbReference type="Pfam" id="PF13590">
    <property type="entry name" value="DUF4136"/>
    <property type="match status" value="1"/>
</dbReference>
<dbReference type="OrthoDB" id="7501218at2"/>
<feature type="chain" id="PRO_5018968290" evidence="1">
    <location>
        <begin position="25"/>
        <end position="225"/>
    </location>
</feature>
<keyword evidence="1" id="KW-0732">Signal</keyword>
<feature type="domain" description="DUF4136" evidence="2">
    <location>
        <begin position="40"/>
        <end position="210"/>
    </location>
</feature>
<name>A0A437J913_9SPHN</name>
<sequence>MSKYRKIGLIVAPALALVALSGCATKFNAEVARFQQLPAPQGQSFAVVADDPRLAGGLEFAQYASLVSGRMAQLGYVPAADPASANLVVRMRYDIDPGREKIRSTGGWGGGWGGWGGGWGGWGGWGRGGYAGFYGPRRFGYGFYDPFLFGPGFNDISSYTVYTSKLEMKIEEVGSGRRLFEGTATAQSLSNKLTYLVPNLVEAMFTDFPGRNGENVKITVAPEPK</sequence>
<evidence type="ECO:0000259" key="2">
    <source>
        <dbReference type="Pfam" id="PF13590"/>
    </source>
</evidence>
<dbReference type="RefSeq" id="WP_127689819.1">
    <property type="nucleotide sequence ID" value="NZ_RZUL01000002.1"/>
</dbReference>
<dbReference type="Proteomes" id="UP000282977">
    <property type="component" value="Unassembled WGS sequence"/>
</dbReference>
<dbReference type="EMBL" id="RZUL01000002">
    <property type="protein sequence ID" value="RVT41802.1"/>
    <property type="molecule type" value="Genomic_DNA"/>
</dbReference>
<keyword evidence="4" id="KW-1185">Reference proteome</keyword>
<dbReference type="Gene3D" id="3.30.160.670">
    <property type="match status" value="1"/>
</dbReference>
<evidence type="ECO:0000313" key="3">
    <source>
        <dbReference type="EMBL" id="RVT41802.1"/>
    </source>
</evidence>
<organism evidence="3 4">
    <name type="scientific">Sphingobium algorifonticola</name>
    <dbReference type="NCBI Taxonomy" id="2008318"/>
    <lineage>
        <taxon>Bacteria</taxon>
        <taxon>Pseudomonadati</taxon>
        <taxon>Pseudomonadota</taxon>
        <taxon>Alphaproteobacteria</taxon>
        <taxon>Sphingomonadales</taxon>
        <taxon>Sphingomonadaceae</taxon>
        <taxon>Sphingobium</taxon>
    </lineage>
</organism>
<dbReference type="PROSITE" id="PS51257">
    <property type="entry name" value="PROKAR_LIPOPROTEIN"/>
    <property type="match status" value="1"/>
</dbReference>
<evidence type="ECO:0000313" key="4">
    <source>
        <dbReference type="Proteomes" id="UP000282977"/>
    </source>
</evidence>
<reference evidence="3 4" key="1">
    <citation type="submission" date="2019-01" db="EMBL/GenBank/DDBJ databases">
        <authorList>
            <person name="Chen W.-M."/>
        </authorList>
    </citation>
    <scope>NUCLEOTIDE SEQUENCE [LARGE SCALE GENOMIC DNA]</scope>
    <source>
        <strain evidence="3 4">TLA-22</strain>
    </source>
</reference>
<feature type="signal peptide" evidence="1">
    <location>
        <begin position="1"/>
        <end position="24"/>
    </location>
</feature>
<protein>
    <submittedName>
        <fullName evidence="3">DUF4136 domain-containing protein</fullName>
    </submittedName>
</protein>
<comment type="caution">
    <text evidence="3">The sequence shown here is derived from an EMBL/GenBank/DDBJ whole genome shotgun (WGS) entry which is preliminary data.</text>
</comment>
<accession>A0A437J913</accession>
<proteinExistence type="predicted"/>
<dbReference type="InterPro" id="IPR025411">
    <property type="entry name" value="DUF4136"/>
</dbReference>
<gene>
    <name evidence="3" type="ORF">ENE74_05880</name>
</gene>
<evidence type="ECO:0000256" key="1">
    <source>
        <dbReference type="SAM" id="SignalP"/>
    </source>
</evidence>
<dbReference type="AlphaFoldDB" id="A0A437J913"/>